<reference evidence="9 10" key="1">
    <citation type="submission" date="2015-08" db="EMBL/GenBank/DDBJ databases">
        <title>Investigation of the bacterial diversity of lava forest soil.</title>
        <authorList>
            <person name="Lee J.S."/>
        </authorList>
    </citation>
    <scope>NUCLEOTIDE SEQUENCE [LARGE SCALE GENOMIC DNA]</scope>
    <source>
        <strain evidence="9 10">GJW-30</strain>
    </source>
</reference>
<comment type="similarity">
    <text evidence="2">Belongs to the class-I pyridoxal-phosphate-dependent aminotransferase family.</text>
</comment>
<gene>
    <name evidence="9" type="primary">patA</name>
    <name evidence="9" type="ORF">GJW-30_1_03425</name>
</gene>
<evidence type="ECO:0000256" key="4">
    <source>
        <dbReference type="ARBA" id="ARBA00022576"/>
    </source>
</evidence>
<evidence type="ECO:0000313" key="9">
    <source>
        <dbReference type="EMBL" id="BAT60875.1"/>
    </source>
</evidence>
<dbReference type="InterPro" id="IPR004839">
    <property type="entry name" value="Aminotransferase_I/II_large"/>
</dbReference>
<dbReference type="InterPro" id="IPR015421">
    <property type="entry name" value="PyrdxlP-dep_Trfase_major"/>
</dbReference>
<organism evidence="9 10">
    <name type="scientific">Variibacter gotjawalensis</name>
    <dbReference type="NCBI Taxonomy" id="1333996"/>
    <lineage>
        <taxon>Bacteria</taxon>
        <taxon>Pseudomonadati</taxon>
        <taxon>Pseudomonadota</taxon>
        <taxon>Alphaproteobacteria</taxon>
        <taxon>Hyphomicrobiales</taxon>
        <taxon>Nitrobacteraceae</taxon>
        <taxon>Variibacter</taxon>
    </lineage>
</organism>
<dbReference type="GO" id="GO:0006520">
    <property type="term" value="P:amino acid metabolic process"/>
    <property type="evidence" value="ECO:0007669"/>
    <property type="project" value="InterPro"/>
</dbReference>
<dbReference type="OrthoDB" id="9763453at2"/>
<accession>A0A0S3PY88</accession>
<dbReference type="PANTHER" id="PTHR46383:SF2">
    <property type="entry name" value="AMINOTRANSFERASE"/>
    <property type="match status" value="1"/>
</dbReference>
<feature type="domain" description="Aminotransferase class I/classII large" evidence="8">
    <location>
        <begin position="38"/>
        <end position="385"/>
    </location>
</feature>
<dbReference type="SUPFAM" id="SSF53383">
    <property type="entry name" value="PLP-dependent transferases"/>
    <property type="match status" value="1"/>
</dbReference>
<comment type="cofactor">
    <cofactor evidence="1">
        <name>pyridoxal 5'-phosphate</name>
        <dbReference type="ChEBI" id="CHEBI:597326"/>
    </cofactor>
</comment>
<dbReference type="Gene3D" id="3.40.640.10">
    <property type="entry name" value="Type I PLP-dependent aspartate aminotransferase-like (Major domain)"/>
    <property type="match status" value="1"/>
</dbReference>
<dbReference type="EMBL" id="AP014946">
    <property type="protein sequence ID" value="BAT60875.1"/>
    <property type="molecule type" value="Genomic_DNA"/>
</dbReference>
<dbReference type="EC" id="2.6.1.1" evidence="3"/>
<dbReference type="GO" id="GO:0030170">
    <property type="term" value="F:pyridoxal phosphate binding"/>
    <property type="evidence" value="ECO:0007669"/>
    <property type="project" value="InterPro"/>
</dbReference>
<keyword evidence="5 9" id="KW-0808">Transferase</keyword>
<evidence type="ECO:0000256" key="2">
    <source>
        <dbReference type="ARBA" id="ARBA00007441"/>
    </source>
</evidence>
<sequence>MLETARSLLTPSRRSDVPPFMVMDVMAAAARIEAAGGHVIHMEVGQPTASAPRTAIRAAQAALETGRVAYTSALGIPSLRARIARHYRDTQGLDLDPEQVVITTGSSAGFILAFLTMFEAGDRVAIASPGYPPYRHILTALGCEPVLIHTGPETRWAVTPEMLLQTHRKTPLKGVLIASPANPTGTMMRPEALKALIDASEDAGIRFVSDEIYHGLDYAFPAATAAAMSEHALVINSFSKYFCMTGWRVGWIVAPKELVRSVERLQQNLAISVPTLSQVAAEAAFDGTAEMDVIKHGYEENRQILLRGLPAIGFDEILPVDGAFYLYANTARFSNDSLAFASEMLEKAGVAATSGVDFDTTRGHHYMRFSYAGAADEMHEAVTRIGTWLKAL</sequence>
<keyword evidence="4 9" id="KW-0032">Aminotransferase</keyword>
<dbReference type="AlphaFoldDB" id="A0A0S3PY88"/>
<dbReference type="InterPro" id="IPR015424">
    <property type="entry name" value="PyrdxlP-dep_Trfase"/>
</dbReference>
<dbReference type="KEGG" id="vgo:GJW-30_1_03425"/>
<dbReference type="CDD" id="cd00609">
    <property type="entry name" value="AAT_like"/>
    <property type="match status" value="1"/>
</dbReference>
<keyword evidence="6" id="KW-0663">Pyridoxal phosphate</keyword>
<dbReference type="RefSeq" id="WP_096358888.1">
    <property type="nucleotide sequence ID" value="NZ_AP014946.1"/>
</dbReference>
<dbReference type="Proteomes" id="UP000236884">
    <property type="component" value="Chromosome"/>
</dbReference>
<evidence type="ECO:0000256" key="5">
    <source>
        <dbReference type="ARBA" id="ARBA00022679"/>
    </source>
</evidence>
<comment type="catalytic activity">
    <reaction evidence="7">
        <text>L-aspartate + 2-oxoglutarate = oxaloacetate + L-glutamate</text>
        <dbReference type="Rhea" id="RHEA:21824"/>
        <dbReference type="ChEBI" id="CHEBI:16452"/>
        <dbReference type="ChEBI" id="CHEBI:16810"/>
        <dbReference type="ChEBI" id="CHEBI:29985"/>
        <dbReference type="ChEBI" id="CHEBI:29991"/>
        <dbReference type="EC" id="2.6.1.1"/>
    </reaction>
</comment>
<evidence type="ECO:0000313" key="10">
    <source>
        <dbReference type="Proteomes" id="UP000236884"/>
    </source>
</evidence>
<dbReference type="PANTHER" id="PTHR46383">
    <property type="entry name" value="ASPARTATE AMINOTRANSFERASE"/>
    <property type="match status" value="1"/>
</dbReference>
<name>A0A0S3PY88_9BRAD</name>
<keyword evidence="10" id="KW-1185">Reference proteome</keyword>
<evidence type="ECO:0000256" key="3">
    <source>
        <dbReference type="ARBA" id="ARBA00012753"/>
    </source>
</evidence>
<proteinExistence type="inferred from homology"/>
<dbReference type="InterPro" id="IPR050596">
    <property type="entry name" value="AspAT/PAT-like"/>
</dbReference>
<evidence type="ECO:0000256" key="6">
    <source>
        <dbReference type="ARBA" id="ARBA00022898"/>
    </source>
</evidence>
<dbReference type="GO" id="GO:0004069">
    <property type="term" value="F:L-aspartate:2-oxoglutarate aminotransferase activity"/>
    <property type="evidence" value="ECO:0007669"/>
    <property type="project" value="UniProtKB-EC"/>
</dbReference>
<protein>
    <recommendedName>
        <fullName evidence="3">aspartate transaminase</fullName>
        <ecNumber evidence="3">2.6.1.1</ecNumber>
    </recommendedName>
</protein>
<dbReference type="Pfam" id="PF00155">
    <property type="entry name" value="Aminotran_1_2"/>
    <property type="match status" value="1"/>
</dbReference>
<evidence type="ECO:0000256" key="1">
    <source>
        <dbReference type="ARBA" id="ARBA00001933"/>
    </source>
</evidence>
<evidence type="ECO:0000256" key="7">
    <source>
        <dbReference type="ARBA" id="ARBA00049185"/>
    </source>
</evidence>
<evidence type="ECO:0000259" key="8">
    <source>
        <dbReference type="Pfam" id="PF00155"/>
    </source>
</evidence>